<accession>A0ACB6FU51</accession>
<organism evidence="1 2">
    <name type="scientific">Alternaria gaisen</name>
    <dbReference type="NCBI Taxonomy" id="167740"/>
    <lineage>
        <taxon>Eukaryota</taxon>
        <taxon>Fungi</taxon>
        <taxon>Dikarya</taxon>
        <taxon>Ascomycota</taxon>
        <taxon>Pezizomycotina</taxon>
        <taxon>Dothideomycetes</taxon>
        <taxon>Pleosporomycetidae</taxon>
        <taxon>Pleosporales</taxon>
        <taxon>Pleosporineae</taxon>
        <taxon>Pleosporaceae</taxon>
        <taxon>Alternaria</taxon>
        <taxon>Alternaria sect. Alternaria</taxon>
    </lineage>
</organism>
<gene>
    <name evidence="1" type="ORF">AG0111_0g3840</name>
</gene>
<protein>
    <submittedName>
        <fullName evidence="1">Uncharacterized protein</fullName>
    </submittedName>
</protein>
<evidence type="ECO:0000313" key="1">
    <source>
        <dbReference type="EMBL" id="KAB2107956.1"/>
    </source>
</evidence>
<sequence length="386" mass="44299">MATQGARGPFPTPFEMDISVLRDADEAGEEAVSQTPQDLMRLIPASIRSKKLFELQGRQHRGMDVIERAEVTPDFLEKELSVPRLNYVHDFLWLAGRPMPPRALNYQVASSRAITVTEDINLHLVWESGRIFLKPLPRYLLSSTFWRKYLLCQDPQGSRRCSCFTNPDPQLANPVQKTDAQCNKRELYKCAYGFLLSYTALVQYESDYLIARNLNLLPGGVKWRSWCELSRELLEYSPHNTARVNKRYQFGELRLSRLNKIYRVKGLSLIWSGSRNRGLEHLMRGYKFEFATYGQQFAGYLAPILAATAYIALVLTAMQVGLGTDTLRESAPFHRASYGFTVFSILTPLILVVIAAFVVLLFVPFNYFSTKNYFRERMAFYAYLGM</sequence>
<evidence type="ECO:0000313" key="2">
    <source>
        <dbReference type="Proteomes" id="UP000293547"/>
    </source>
</evidence>
<dbReference type="EMBL" id="PDWZ02000003">
    <property type="protein sequence ID" value="KAB2107956.1"/>
    <property type="molecule type" value="Genomic_DNA"/>
</dbReference>
<dbReference type="Proteomes" id="UP000293547">
    <property type="component" value="Unassembled WGS sequence"/>
</dbReference>
<keyword evidence="2" id="KW-1185">Reference proteome</keyword>
<reference evidence="1 2" key="1">
    <citation type="journal article" date="2019" name="bioRxiv">
        <title>Genomics, evolutionary history and diagnostics of the Alternaria alternata species group including apple and Asian pear pathotypes.</title>
        <authorList>
            <person name="Armitage A.D."/>
            <person name="Cockerton H.M."/>
            <person name="Sreenivasaprasad S."/>
            <person name="Woodhall J.W."/>
            <person name="Lane C.R."/>
            <person name="Harrison R.J."/>
            <person name="Clarkson J.P."/>
        </authorList>
    </citation>
    <scope>NUCLEOTIDE SEQUENCE [LARGE SCALE GENOMIC DNA]</scope>
    <source>
        <strain evidence="1 2">FERA 650</strain>
    </source>
</reference>
<name>A0ACB6FU51_9PLEO</name>
<comment type="caution">
    <text evidence="1">The sequence shown here is derived from an EMBL/GenBank/DDBJ whole genome shotgun (WGS) entry which is preliminary data.</text>
</comment>
<proteinExistence type="predicted"/>